<feature type="compositionally biased region" description="Acidic residues" evidence="5">
    <location>
        <begin position="1"/>
        <end position="23"/>
    </location>
</feature>
<organism evidence="6">
    <name type="scientific">Ananas comosus var. bracteatus</name>
    <name type="common">red pineapple</name>
    <dbReference type="NCBI Taxonomy" id="296719"/>
    <lineage>
        <taxon>Eukaryota</taxon>
        <taxon>Viridiplantae</taxon>
        <taxon>Streptophyta</taxon>
        <taxon>Embryophyta</taxon>
        <taxon>Tracheophyta</taxon>
        <taxon>Spermatophyta</taxon>
        <taxon>Magnoliopsida</taxon>
        <taxon>Liliopsida</taxon>
        <taxon>Poales</taxon>
        <taxon>Bromeliaceae</taxon>
        <taxon>Bromelioideae</taxon>
        <taxon>Ananas</taxon>
    </lineage>
</organism>
<sequence length="192" mass="20723">MEEEEGGGEGEGGYYEDDGDAWADLDREIPPHLRPSPRPRSARRRCPTRRPRIDDPVEDGDTVLHLACLYGHLSCVQLLLERGASLESKDEEGAIPLHDACAGGFSEIVQRILDFAGNPDCVMRMLNTVDAEGDTPLHHAARGEHLDVVKLLLAAGASPRKANAYGQTPADLADADTEVQSFLAALVDDAAE</sequence>
<dbReference type="InterPro" id="IPR036770">
    <property type="entry name" value="Ankyrin_rpt-contain_sf"/>
</dbReference>
<evidence type="ECO:0000256" key="3">
    <source>
        <dbReference type="ARBA" id="ARBA00023043"/>
    </source>
</evidence>
<evidence type="ECO:0000256" key="2">
    <source>
        <dbReference type="ARBA" id="ARBA00022737"/>
    </source>
</evidence>
<evidence type="ECO:0000313" key="6">
    <source>
        <dbReference type="EMBL" id="CAD1836032.1"/>
    </source>
</evidence>
<dbReference type="PANTHER" id="PTHR24136">
    <property type="entry name" value="SOWAH (DROSOPHILA) HOMOLOG"/>
    <property type="match status" value="1"/>
</dbReference>
<dbReference type="SMART" id="SM00248">
    <property type="entry name" value="ANK"/>
    <property type="match status" value="3"/>
</dbReference>
<feature type="repeat" description="ANK" evidence="4">
    <location>
        <begin position="132"/>
        <end position="164"/>
    </location>
</feature>
<feature type="compositionally biased region" description="Basic residues" evidence="5">
    <location>
        <begin position="35"/>
        <end position="50"/>
    </location>
</feature>
<dbReference type="EMBL" id="LR862153">
    <property type="protein sequence ID" value="CAD1836032.1"/>
    <property type="molecule type" value="Genomic_DNA"/>
</dbReference>
<dbReference type="PROSITE" id="PS50088">
    <property type="entry name" value="ANK_REPEAT"/>
    <property type="match status" value="2"/>
</dbReference>
<evidence type="ECO:0000256" key="1">
    <source>
        <dbReference type="ARBA" id="ARBA00005949"/>
    </source>
</evidence>
<dbReference type="AlphaFoldDB" id="A0A6V7PYS3"/>
<dbReference type="InterPro" id="IPR002110">
    <property type="entry name" value="Ankyrin_rpt"/>
</dbReference>
<comment type="similarity">
    <text evidence="1">Belongs to the ankyrin SOCS box (ASB) family.</text>
</comment>
<dbReference type="GO" id="GO:0016567">
    <property type="term" value="P:protein ubiquitination"/>
    <property type="evidence" value="ECO:0007669"/>
    <property type="project" value="TreeGrafter"/>
</dbReference>
<dbReference type="InterPro" id="IPR051573">
    <property type="entry name" value="Ankyrin-SOCS_box_domain"/>
</dbReference>
<reference evidence="6" key="1">
    <citation type="submission" date="2020-07" db="EMBL/GenBank/DDBJ databases">
        <authorList>
            <person name="Lin J."/>
        </authorList>
    </citation>
    <scope>NUCLEOTIDE SEQUENCE</scope>
</reference>
<gene>
    <name evidence="6" type="ORF">CB5_LOCUS19243</name>
</gene>
<dbReference type="PANTHER" id="PTHR24136:SF15">
    <property type="entry name" value="ANK_REP_REGION DOMAIN-CONTAINING PROTEIN"/>
    <property type="match status" value="1"/>
</dbReference>
<name>A0A6V7PYS3_ANACO</name>
<dbReference type="PRINTS" id="PR01415">
    <property type="entry name" value="ANKYRIN"/>
</dbReference>
<feature type="repeat" description="ANK" evidence="4">
    <location>
        <begin position="59"/>
        <end position="91"/>
    </location>
</feature>
<keyword evidence="3 4" id="KW-0040">ANK repeat</keyword>
<proteinExistence type="inferred from homology"/>
<evidence type="ECO:0000256" key="4">
    <source>
        <dbReference type="PROSITE-ProRule" id="PRU00023"/>
    </source>
</evidence>
<dbReference type="Pfam" id="PF12796">
    <property type="entry name" value="Ank_2"/>
    <property type="match status" value="2"/>
</dbReference>
<dbReference type="GO" id="GO:0045732">
    <property type="term" value="P:positive regulation of protein catabolic process"/>
    <property type="evidence" value="ECO:0007669"/>
    <property type="project" value="TreeGrafter"/>
</dbReference>
<dbReference type="PROSITE" id="PS50297">
    <property type="entry name" value="ANK_REP_REGION"/>
    <property type="match status" value="2"/>
</dbReference>
<keyword evidence="2" id="KW-0677">Repeat</keyword>
<evidence type="ECO:0000256" key="5">
    <source>
        <dbReference type="SAM" id="MobiDB-lite"/>
    </source>
</evidence>
<protein>
    <submittedName>
        <fullName evidence="6">Uncharacterized protein</fullName>
    </submittedName>
</protein>
<accession>A0A6V7PYS3</accession>
<dbReference type="Gene3D" id="1.25.40.20">
    <property type="entry name" value="Ankyrin repeat-containing domain"/>
    <property type="match status" value="1"/>
</dbReference>
<dbReference type="FunFam" id="1.25.40.20:FF:000316">
    <property type="entry name" value="BRCA1-associated RING domain protein 1"/>
    <property type="match status" value="1"/>
</dbReference>
<feature type="region of interest" description="Disordered" evidence="5">
    <location>
        <begin position="1"/>
        <end position="57"/>
    </location>
</feature>
<dbReference type="SUPFAM" id="SSF48403">
    <property type="entry name" value="Ankyrin repeat"/>
    <property type="match status" value="1"/>
</dbReference>